<keyword evidence="2" id="KW-1185">Reference proteome</keyword>
<proteinExistence type="predicted"/>
<gene>
    <name evidence="1" type="ORF">SL103_30765</name>
</gene>
<evidence type="ECO:0008006" key="3">
    <source>
        <dbReference type="Google" id="ProtNLM"/>
    </source>
</evidence>
<dbReference type="AlphaFoldDB" id="A0A1D7VTL5"/>
<dbReference type="Proteomes" id="UP000094094">
    <property type="component" value="Chromosome"/>
</dbReference>
<dbReference type="InterPro" id="IPR036890">
    <property type="entry name" value="HATPase_C_sf"/>
</dbReference>
<dbReference type="EMBL" id="CP017157">
    <property type="protein sequence ID" value="AOP50054.1"/>
    <property type="molecule type" value="Genomic_DNA"/>
</dbReference>
<dbReference type="RefSeq" id="WP_069572232.1">
    <property type="nucleotide sequence ID" value="NZ_CP017157.1"/>
</dbReference>
<dbReference type="OrthoDB" id="4324509at2"/>
<dbReference type="Gene3D" id="3.30.565.10">
    <property type="entry name" value="Histidine kinase-like ATPase, C-terminal domain"/>
    <property type="match status" value="1"/>
</dbReference>
<accession>A0A1D7VTL5</accession>
<evidence type="ECO:0000313" key="2">
    <source>
        <dbReference type="Proteomes" id="UP000094094"/>
    </source>
</evidence>
<dbReference type="KEGG" id="slc:SL103_30765"/>
<organism evidence="1 2">
    <name type="scientific">Streptomyces lydicus</name>
    <dbReference type="NCBI Taxonomy" id="47763"/>
    <lineage>
        <taxon>Bacteria</taxon>
        <taxon>Bacillati</taxon>
        <taxon>Actinomycetota</taxon>
        <taxon>Actinomycetes</taxon>
        <taxon>Kitasatosporales</taxon>
        <taxon>Streptomycetaceae</taxon>
        <taxon>Streptomyces</taxon>
    </lineage>
</organism>
<sequence length="162" mass="17378">MPEAVSACPHPLDIRTPRVPENLAYSLTLPAALASPAVARSAARTILEAHGLYDVTAAAIQVIGELAASACLFTPSDSVYLSLRYRDDALRISLYDGHPRHTHRRLAAACDGRRRSLLMLLACVMHACDGEWGFGAAREPGDGTRMWAVLPRAGARAYGRAA</sequence>
<evidence type="ECO:0000313" key="1">
    <source>
        <dbReference type="EMBL" id="AOP50054.1"/>
    </source>
</evidence>
<reference evidence="1 2" key="1">
    <citation type="submission" date="2016-09" db="EMBL/GenBank/DDBJ databases">
        <title>Complete genome sequencing of Streptomyces lydicus 103 and metabolic pathways analysis of antibiotic biosynthesis.</title>
        <authorList>
            <person name="Jia N."/>
            <person name="Ding M.-Z."/>
            <person name="Gao F."/>
            <person name="Yuan Y.-J."/>
        </authorList>
    </citation>
    <scope>NUCLEOTIDE SEQUENCE [LARGE SCALE GENOMIC DNA]</scope>
    <source>
        <strain evidence="1 2">103</strain>
    </source>
</reference>
<protein>
    <recommendedName>
        <fullName evidence="3">ATP-binding protein</fullName>
    </recommendedName>
</protein>
<name>A0A1D7VTL5_9ACTN</name>